<dbReference type="STRING" id="486041.B0CWT2"/>
<comment type="function">
    <text evidence="1">Involved in pre-25S rRNA processing.</text>
</comment>
<dbReference type="InterPro" id="IPR035979">
    <property type="entry name" value="RBD_domain_sf"/>
</dbReference>
<evidence type="ECO:0000313" key="11">
    <source>
        <dbReference type="Proteomes" id="UP000001194"/>
    </source>
</evidence>
<keyword evidence="11" id="KW-1185">Reference proteome</keyword>
<feature type="region of interest" description="Disordered" evidence="8">
    <location>
        <begin position="500"/>
        <end position="521"/>
    </location>
</feature>
<dbReference type="KEGG" id="lbc:LACBIDRAFT_308620"/>
<evidence type="ECO:0000256" key="6">
    <source>
        <dbReference type="ARBA" id="ARBA00023242"/>
    </source>
</evidence>
<evidence type="ECO:0000313" key="10">
    <source>
        <dbReference type="EMBL" id="EDR13560.1"/>
    </source>
</evidence>
<dbReference type="SMART" id="SM00360">
    <property type="entry name" value="RRM"/>
    <property type="match status" value="1"/>
</dbReference>
<sequence length="616" mass="67989">MSLSSLLLAKTKAVDTELDALFKASSIPAVTSKSTQSTVDVKKRKIHSEEDVQGEGAPALPRKKAKSVEVKSVKFASTTKTEMKETKALAKEAKEKVKATKVKGKGKGKAKEVNEDEDEDDEEDNNSDLENAYLKSKTVKTQLAAAEKEDSDEEEGEPTQIVHESIQPKPKPAKKQKFVPADETPEQRDRRTIFIGNLPSEVAHKRPLRKQLEHHITALVPTSKIESVRFRSVAFQAPTAKLPTDADGPSSSTTGTKTKTPRPHVQDRTATWRSKVDEKDDEFVKQDDKKFLTPSQKKRIAFINQEFHSSADSVNAYVVFAHPVEVKDRPANLPPPKEVMDPYEAAKAAVEKCDGTIFMERMIRVDVVGREAVETRKEGKDGVGDPKLAVFVGNLDFASKEEDLRVFFEGVVSAERGPPPLKEDEDEEGMKKPNTWVTRVRIVRDKETQLGKGFAYIQFADRECVDEVLALEEQKLKFAKRKLRVQRCKSLPGAKVAVDAKTHPKAAANAPRSAPVPIVIPKGDPALGERLAHLSKDARKQAKSSDADRVARRLAKKKARMAIGPPGGSGVKGKDRERVRKSAGGSGSSKTKNLGRKDGKGRVRSEKSLLKRNLKK</sequence>
<evidence type="ECO:0000256" key="2">
    <source>
        <dbReference type="ARBA" id="ARBA00004604"/>
    </source>
</evidence>
<name>B0CWT2_LACBS</name>
<evidence type="ECO:0000256" key="7">
    <source>
        <dbReference type="PROSITE-ProRule" id="PRU00176"/>
    </source>
</evidence>
<feature type="region of interest" description="Disordered" evidence="8">
    <location>
        <begin position="240"/>
        <end position="286"/>
    </location>
</feature>
<feature type="domain" description="RRM" evidence="9">
    <location>
        <begin position="388"/>
        <end position="490"/>
    </location>
</feature>
<dbReference type="EMBL" id="DS547093">
    <property type="protein sequence ID" value="EDR13560.1"/>
    <property type="molecule type" value="Genomic_DNA"/>
</dbReference>
<dbReference type="PROSITE" id="PS50102">
    <property type="entry name" value="RRM"/>
    <property type="match status" value="1"/>
</dbReference>
<feature type="region of interest" description="Disordered" evidence="8">
    <location>
        <begin position="535"/>
        <end position="616"/>
    </location>
</feature>
<evidence type="ECO:0000256" key="1">
    <source>
        <dbReference type="ARBA" id="ARBA00002475"/>
    </source>
</evidence>
<feature type="compositionally biased region" description="Acidic residues" evidence="8">
    <location>
        <begin position="114"/>
        <end position="127"/>
    </location>
</feature>
<protein>
    <recommendedName>
        <fullName evidence="4">Nucleolar protein 12</fullName>
    </recommendedName>
</protein>
<feature type="compositionally biased region" description="Basic and acidic residues" evidence="8">
    <location>
        <begin position="81"/>
        <end position="98"/>
    </location>
</feature>
<dbReference type="GO" id="GO:0005730">
    <property type="term" value="C:nucleolus"/>
    <property type="evidence" value="ECO:0007669"/>
    <property type="project" value="UniProtKB-SubCell"/>
</dbReference>
<comment type="subcellular location">
    <subcellularLocation>
        <location evidence="2">Nucleus</location>
        <location evidence="2">Nucleolus</location>
    </subcellularLocation>
</comment>
<dbReference type="OrthoDB" id="442677at2759"/>
<accession>B0CWT2</accession>
<feature type="region of interest" description="Disordered" evidence="8">
    <location>
        <begin position="30"/>
        <end position="198"/>
    </location>
</feature>
<feature type="compositionally biased region" description="Basic and acidic residues" evidence="8">
    <location>
        <begin position="274"/>
        <end position="286"/>
    </location>
</feature>
<proteinExistence type="inferred from homology"/>
<dbReference type="AlphaFoldDB" id="B0CWT2"/>
<dbReference type="Proteomes" id="UP000001194">
    <property type="component" value="Unassembled WGS sequence"/>
</dbReference>
<evidence type="ECO:0000256" key="8">
    <source>
        <dbReference type="SAM" id="MobiDB-lite"/>
    </source>
</evidence>
<dbReference type="SUPFAM" id="SSF54928">
    <property type="entry name" value="RNA-binding domain, RBD"/>
    <property type="match status" value="1"/>
</dbReference>
<keyword evidence="5 7" id="KW-0694">RNA-binding</keyword>
<dbReference type="GeneID" id="6071312"/>
<dbReference type="InterPro" id="IPR000504">
    <property type="entry name" value="RRM_dom"/>
</dbReference>
<dbReference type="HOGENOM" id="CLU_018832_0_0_1"/>
<dbReference type="InParanoid" id="B0CWT2"/>
<keyword evidence="6" id="KW-0539">Nucleus</keyword>
<evidence type="ECO:0000256" key="5">
    <source>
        <dbReference type="ARBA" id="ARBA00022884"/>
    </source>
</evidence>
<feature type="compositionally biased region" description="Basic and acidic residues" evidence="8">
    <location>
        <begin position="535"/>
        <end position="551"/>
    </location>
</feature>
<dbReference type="GO" id="GO:0019843">
    <property type="term" value="F:rRNA binding"/>
    <property type="evidence" value="ECO:0007669"/>
    <property type="project" value="TreeGrafter"/>
</dbReference>
<dbReference type="PANTHER" id="PTHR23236:SF25">
    <property type="entry name" value="RNA-BINDING PROTEIN 34"/>
    <property type="match status" value="1"/>
</dbReference>
<reference evidence="10 11" key="1">
    <citation type="journal article" date="2008" name="Nature">
        <title>The genome of Laccaria bicolor provides insights into mycorrhizal symbiosis.</title>
        <authorList>
            <person name="Martin F."/>
            <person name="Aerts A."/>
            <person name="Ahren D."/>
            <person name="Brun A."/>
            <person name="Danchin E.G.J."/>
            <person name="Duchaussoy F."/>
            <person name="Gibon J."/>
            <person name="Kohler A."/>
            <person name="Lindquist E."/>
            <person name="Pereda V."/>
            <person name="Salamov A."/>
            <person name="Shapiro H.J."/>
            <person name="Wuyts J."/>
            <person name="Blaudez D."/>
            <person name="Buee M."/>
            <person name="Brokstein P."/>
            <person name="Canbaeck B."/>
            <person name="Cohen D."/>
            <person name="Courty P.E."/>
            <person name="Coutinho P.M."/>
            <person name="Delaruelle C."/>
            <person name="Detter J.C."/>
            <person name="Deveau A."/>
            <person name="DiFazio S."/>
            <person name="Duplessis S."/>
            <person name="Fraissinet-Tachet L."/>
            <person name="Lucic E."/>
            <person name="Frey-Klett P."/>
            <person name="Fourrey C."/>
            <person name="Feussner I."/>
            <person name="Gay G."/>
            <person name="Grimwood J."/>
            <person name="Hoegger P.J."/>
            <person name="Jain P."/>
            <person name="Kilaru S."/>
            <person name="Labbe J."/>
            <person name="Lin Y.C."/>
            <person name="Legue V."/>
            <person name="Le Tacon F."/>
            <person name="Marmeisse R."/>
            <person name="Melayah D."/>
            <person name="Montanini B."/>
            <person name="Muratet M."/>
            <person name="Nehls U."/>
            <person name="Niculita-Hirzel H."/>
            <person name="Oudot-Le Secq M.P."/>
            <person name="Peter M."/>
            <person name="Quesneville H."/>
            <person name="Rajashekar B."/>
            <person name="Reich M."/>
            <person name="Rouhier N."/>
            <person name="Schmutz J."/>
            <person name="Yin T."/>
            <person name="Chalot M."/>
            <person name="Henrissat B."/>
            <person name="Kuees U."/>
            <person name="Lucas S."/>
            <person name="Van de Peer Y."/>
            <person name="Podila G.K."/>
            <person name="Polle A."/>
            <person name="Pukkila P.J."/>
            <person name="Richardson P.M."/>
            <person name="Rouze P."/>
            <person name="Sanders I.R."/>
            <person name="Stajich J.E."/>
            <person name="Tunlid A."/>
            <person name="Tuskan G."/>
            <person name="Grigoriev I.V."/>
        </authorList>
    </citation>
    <scope>NUCLEOTIDE SEQUENCE [LARGE SCALE GENOMIC DNA]</scope>
    <source>
        <strain evidence="11">S238N-H82 / ATCC MYA-4686</strain>
    </source>
</reference>
<evidence type="ECO:0000256" key="4">
    <source>
        <dbReference type="ARBA" id="ARBA00015520"/>
    </source>
</evidence>
<evidence type="ECO:0000256" key="3">
    <source>
        <dbReference type="ARBA" id="ARBA00007077"/>
    </source>
</evidence>
<dbReference type="RefSeq" id="XP_001876058.1">
    <property type="nucleotide sequence ID" value="XM_001876023.1"/>
</dbReference>
<dbReference type="InterPro" id="IPR012677">
    <property type="entry name" value="Nucleotide-bd_a/b_plait_sf"/>
</dbReference>
<dbReference type="GO" id="GO:0000463">
    <property type="term" value="P:maturation of LSU-rRNA from tricistronic rRNA transcript (SSU-rRNA, 5.8S rRNA, LSU-rRNA)"/>
    <property type="evidence" value="ECO:0007669"/>
    <property type="project" value="TreeGrafter"/>
</dbReference>
<comment type="similarity">
    <text evidence="3">Belongs to the RRM RBM34 family.</text>
</comment>
<feature type="compositionally biased region" description="Basic and acidic residues" evidence="8">
    <location>
        <begin position="595"/>
        <end position="609"/>
    </location>
</feature>
<feature type="compositionally biased region" description="Basic residues" evidence="8">
    <location>
        <begin position="99"/>
        <end position="108"/>
    </location>
</feature>
<dbReference type="Gene3D" id="3.30.70.330">
    <property type="match status" value="2"/>
</dbReference>
<evidence type="ECO:0000259" key="9">
    <source>
        <dbReference type="PROSITE" id="PS50102"/>
    </source>
</evidence>
<gene>
    <name evidence="10" type="ORF">LACBIDRAFT_308620</name>
</gene>
<feature type="compositionally biased region" description="Low complexity" evidence="8">
    <location>
        <begin position="248"/>
        <end position="258"/>
    </location>
</feature>
<feature type="compositionally biased region" description="Polar residues" evidence="8">
    <location>
        <begin position="30"/>
        <end position="39"/>
    </location>
</feature>
<organism evidence="11">
    <name type="scientific">Laccaria bicolor (strain S238N-H82 / ATCC MYA-4686)</name>
    <name type="common">Bicoloured deceiver</name>
    <name type="synonym">Laccaria laccata var. bicolor</name>
    <dbReference type="NCBI Taxonomy" id="486041"/>
    <lineage>
        <taxon>Eukaryota</taxon>
        <taxon>Fungi</taxon>
        <taxon>Dikarya</taxon>
        <taxon>Basidiomycota</taxon>
        <taxon>Agaricomycotina</taxon>
        <taxon>Agaricomycetes</taxon>
        <taxon>Agaricomycetidae</taxon>
        <taxon>Agaricales</taxon>
        <taxon>Agaricineae</taxon>
        <taxon>Hydnangiaceae</taxon>
        <taxon>Laccaria</taxon>
    </lineage>
</organism>
<dbReference type="PANTHER" id="PTHR23236">
    <property type="entry name" value="EUKARYOTIC TRANSLATION INITIATION FACTOR 4B/4H"/>
    <property type="match status" value="1"/>
</dbReference>